<accession>A0A022RR07</accession>
<reference evidence="2 3" key="1">
    <citation type="journal article" date="2013" name="Proc. Natl. Acad. Sci. U.S.A.">
        <title>Fine-scale variation in meiotic recombination in Mimulus inferred from population shotgun sequencing.</title>
        <authorList>
            <person name="Hellsten U."/>
            <person name="Wright K.M."/>
            <person name="Jenkins J."/>
            <person name="Shu S."/>
            <person name="Yuan Y."/>
            <person name="Wessler S.R."/>
            <person name="Schmutz J."/>
            <person name="Willis J.H."/>
            <person name="Rokhsar D.S."/>
        </authorList>
    </citation>
    <scope>NUCLEOTIDE SEQUENCE [LARGE SCALE GENOMIC DNA]</scope>
    <source>
        <strain evidence="3">cv. DUN x IM62</strain>
    </source>
</reference>
<feature type="non-terminal residue" evidence="2">
    <location>
        <position position="1"/>
    </location>
</feature>
<proteinExistence type="predicted"/>
<dbReference type="STRING" id="4155.A0A022RR07"/>
<dbReference type="InterPro" id="IPR008889">
    <property type="entry name" value="VQ"/>
</dbReference>
<feature type="domain" description="VQ" evidence="1">
    <location>
        <begin position="45"/>
        <end position="69"/>
    </location>
</feature>
<dbReference type="PANTHER" id="PTHR34794">
    <property type="entry name" value="EXPRESSED PROTEIN"/>
    <property type="match status" value="1"/>
</dbReference>
<dbReference type="Pfam" id="PF05678">
    <property type="entry name" value="VQ"/>
    <property type="match status" value="1"/>
</dbReference>
<dbReference type="Proteomes" id="UP000030748">
    <property type="component" value="Unassembled WGS sequence"/>
</dbReference>
<gene>
    <name evidence="2" type="ORF">MIMGU_mgv1a020396mg</name>
</gene>
<organism evidence="2 3">
    <name type="scientific">Erythranthe guttata</name>
    <name type="common">Yellow monkey flower</name>
    <name type="synonym">Mimulus guttatus</name>
    <dbReference type="NCBI Taxonomy" id="4155"/>
    <lineage>
        <taxon>Eukaryota</taxon>
        <taxon>Viridiplantae</taxon>
        <taxon>Streptophyta</taxon>
        <taxon>Embryophyta</taxon>
        <taxon>Tracheophyta</taxon>
        <taxon>Spermatophyta</taxon>
        <taxon>Magnoliopsida</taxon>
        <taxon>eudicotyledons</taxon>
        <taxon>Gunneridae</taxon>
        <taxon>Pentapetalae</taxon>
        <taxon>asterids</taxon>
        <taxon>lamiids</taxon>
        <taxon>Lamiales</taxon>
        <taxon>Phrymaceae</taxon>
        <taxon>Erythranthe</taxon>
    </lineage>
</organism>
<evidence type="ECO:0000313" key="3">
    <source>
        <dbReference type="Proteomes" id="UP000030748"/>
    </source>
</evidence>
<name>A0A022RR07_ERYGU</name>
<dbReference type="EMBL" id="KI630330">
    <property type="protein sequence ID" value="EYU41375.1"/>
    <property type="molecule type" value="Genomic_DNA"/>
</dbReference>
<sequence>QQEIRTRRKQPPPLPAFTASLHCVRKFPTKKFITKKLPIAPLPRTPPKLYKVSPADFKDAVQKLTGASSGFTRLQEVAPPPLSVPPPAYFHPASPYWDATANIVAKDEKEEEKNFRKSYENNNNCGSVIISPIDFSLSPSSLAWCWSVLMSPEVV</sequence>
<dbReference type="PANTHER" id="PTHR34794:SF1">
    <property type="entry name" value="OS10G0101800 PROTEIN"/>
    <property type="match status" value="1"/>
</dbReference>
<evidence type="ECO:0000313" key="2">
    <source>
        <dbReference type="EMBL" id="EYU41375.1"/>
    </source>
</evidence>
<evidence type="ECO:0000259" key="1">
    <source>
        <dbReference type="Pfam" id="PF05678"/>
    </source>
</evidence>
<dbReference type="eggNOG" id="ENOG502SAQX">
    <property type="taxonomic scope" value="Eukaryota"/>
</dbReference>
<dbReference type="AlphaFoldDB" id="A0A022RR07"/>
<keyword evidence="3" id="KW-1185">Reference proteome</keyword>
<protein>
    <recommendedName>
        <fullName evidence="1">VQ domain-containing protein</fullName>
    </recommendedName>
</protein>
<dbReference type="InterPro" id="IPR039610">
    <property type="entry name" value="VQ29"/>
</dbReference>